<dbReference type="EMBL" id="ML737113">
    <property type="protein sequence ID" value="KAE8347255.1"/>
    <property type="molecule type" value="Genomic_DNA"/>
</dbReference>
<name>A0A5N6YP02_9EURO</name>
<evidence type="ECO:0000256" key="1">
    <source>
        <dbReference type="SAM" id="Phobius"/>
    </source>
</evidence>
<sequence>MSIENVNGLLVASSSGTYVQRYHAVLGDQTPELSDTYSLWRAVFPLASYECYVIYGSVAALLSSSSVILVVLTESKVFENQDSFFRCL</sequence>
<feature type="non-terminal residue" evidence="2">
    <location>
        <position position="88"/>
    </location>
</feature>
<dbReference type="Proteomes" id="UP000325558">
    <property type="component" value="Unassembled WGS sequence"/>
</dbReference>
<dbReference type="AlphaFoldDB" id="A0A5N6YP02"/>
<protein>
    <submittedName>
        <fullName evidence="2">Uncharacterized protein</fullName>
    </submittedName>
</protein>
<proteinExistence type="predicted"/>
<organism evidence="2">
    <name type="scientific">Aspergillus arachidicola</name>
    <dbReference type="NCBI Taxonomy" id="656916"/>
    <lineage>
        <taxon>Eukaryota</taxon>
        <taxon>Fungi</taxon>
        <taxon>Dikarya</taxon>
        <taxon>Ascomycota</taxon>
        <taxon>Pezizomycotina</taxon>
        <taxon>Eurotiomycetes</taxon>
        <taxon>Eurotiomycetidae</taxon>
        <taxon>Eurotiales</taxon>
        <taxon>Aspergillaceae</taxon>
        <taxon>Aspergillus</taxon>
        <taxon>Aspergillus subgen. Circumdati</taxon>
    </lineage>
</organism>
<keyword evidence="1" id="KW-0472">Membrane</keyword>
<keyword evidence="1" id="KW-0812">Transmembrane</keyword>
<feature type="transmembrane region" description="Helical" evidence="1">
    <location>
        <begin position="52"/>
        <end position="72"/>
    </location>
</feature>
<accession>A0A5N6YP02</accession>
<reference evidence="2" key="1">
    <citation type="submission" date="2019-04" db="EMBL/GenBank/DDBJ databases">
        <title>Friends and foes A comparative genomics study of 23 Aspergillus species from section Flavi.</title>
        <authorList>
            <consortium name="DOE Joint Genome Institute"/>
            <person name="Kjaerbolling I."/>
            <person name="Vesth T."/>
            <person name="Frisvad J.C."/>
            <person name="Nybo J.L."/>
            <person name="Theobald S."/>
            <person name="Kildgaard S."/>
            <person name="Isbrandt T."/>
            <person name="Kuo A."/>
            <person name="Sato A."/>
            <person name="Lyhne E.K."/>
            <person name="Kogle M.E."/>
            <person name="Wiebenga A."/>
            <person name="Kun R.S."/>
            <person name="Lubbers R.J."/>
            <person name="Makela M.R."/>
            <person name="Barry K."/>
            <person name="Chovatia M."/>
            <person name="Clum A."/>
            <person name="Daum C."/>
            <person name="Haridas S."/>
            <person name="He G."/>
            <person name="LaButti K."/>
            <person name="Lipzen A."/>
            <person name="Mondo S."/>
            <person name="Riley R."/>
            <person name="Salamov A."/>
            <person name="Simmons B.A."/>
            <person name="Magnuson J.K."/>
            <person name="Henrissat B."/>
            <person name="Mortensen U.H."/>
            <person name="Larsen T.O."/>
            <person name="Devries R.P."/>
            <person name="Grigoriev I.V."/>
            <person name="Machida M."/>
            <person name="Baker S.E."/>
            <person name="Andersen M.R."/>
        </authorList>
    </citation>
    <scope>NUCLEOTIDE SEQUENCE</scope>
    <source>
        <strain evidence="2">CBS 117612</strain>
    </source>
</reference>
<gene>
    <name evidence="2" type="ORF">BDV24DRAFT_121821</name>
</gene>
<keyword evidence="1" id="KW-1133">Transmembrane helix</keyword>
<evidence type="ECO:0000313" key="2">
    <source>
        <dbReference type="EMBL" id="KAE8347255.1"/>
    </source>
</evidence>